<dbReference type="InterPro" id="IPR036047">
    <property type="entry name" value="F-box-like_dom_sf"/>
</dbReference>
<dbReference type="GO" id="GO:0003700">
    <property type="term" value="F:DNA-binding transcription factor activity"/>
    <property type="evidence" value="ECO:0007669"/>
    <property type="project" value="InterPro"/>
</dbReference>
<evidence type="ECO:0000313" key="4">
    <source>
        <dbReference type="EMBL" id="KAG0585709.1"/>
    </source>
</evidence>
<keyword evidence="5" id="KW-1185">Reference proteome</keyword>
<dbReference type="GO" id="GO:0003677">
    <property type="term" value="F:DNA binding"/>
    <property type="evidence" value="ECO:0007669"/>
    <property type="project" value="InterPro"/>
</dbReference>
<dbReference type="Gene3D" id="2.120.10.80">
    <property type="entry name" value="Kelch-type beta propeller"/>
    <property type="match status" value="1"/>
</dbReference>
<dbReference type="InterPro" id="IPR017451">
    <property type="entry name" value="F-box-assoc_interact_dom"/>
</dbReference>
<dbReference type="Pfam" id="PF07734">
    <property type="entry name" value="FBA_1"/>
    <property type="match status" value="1"/>
</dbReference>
<dbReference type="Pfam" id="PF00646">
    <property type="entry name" value="F-box"/>
    <property type="match status" value="1"/>
</dbReference>
<dbReference type="InterPro" id="IPR015915">
    <property type="entry name" value="Kelch-typ_b-propeller"/>
</dbReference>
<comment type="caution">
    <text evidence="4">The sequence shown here is derived from an EMBL/GenBank/DDBJ whole genome shotgun (WGS) entry which is preliminary data.</text>
</comment>
<dbReference type="InterPro" id="IPR011043">
    <property type="entry name" value="Gal_Oxase/kelch_b-propeller"/>
</dbReference>
<sequence length="558" mass="62050">MKFIDSWRRRCEERSTRPTPRGGILKNPKTPRSAKVSPETEPLQPLNENADSAVASPKQSRCLAHKTEDHWCTGDFGHIFLISSLEGVNREEGGKFTFEPNICSCDFCNDLGKGANPAQEDTIKPSQECGADDEAGVAFSCASCIKNLRAAICEARLTRPLRWLFKKRRNGNGSAKRKAKLESLPFDIRENIFRRLPLKELFRSKVLSKSCEKLAESDAFLRMRGESAEGSFTAINFFMKEKKWQCTAFDMHSMMWTRLPTLSFLPTPDEDLFKEYSVCGDDGLMCANVSKVPHKEELIVFNLITGVTRQLPSLHFPRSPVLVNILVDSATNSYKVIAAGSSSSSGEADLSRKVEVFDSQTMQWKVARDLPGPEFGLNEHQSGVCVDGVLYFIAFLEANGSKGVVAFDVEKGEWLAERSCCVPFSLHSNMLHLVKSGGNVYLFSEQEHGGAVEHCIDVLDFYINGSSGEAACELKNVVKVKKAGGRGLLVYPEYTCIPYGKGKLCVFNTIKRDGVVYDIQTGMQCEVLEEPPVNHRGDNFFSLNPVSFTLQPNFISKP</sequence>
<dbReference type="InterPro" id="IPR050796">
    <property type="entry name" value="SCF_F-box_component"/>
</dbReference>
<dbReference type="AlphaFoldDB" id="A0A8T0IRQ7"/>
<dbReference type="InterPro" id="IPR001810">
    <property type="entry name" value="F-box_dom"/>
</dbReference>
<evidence type="ECO:0000259" key="3">
    <source>
        <dbReference type="PROSITE" id="PS50181"/>
    </source>
</evidence>
<feature type="domain" description="F-box" evidence="3">
    <location>
        <begin position="178"/>
        <end position="224"/>
    </location>
</feature>
<reference evidence="4" key="1">
    <citation type="submission" date="2020-06" db="EMBL/GenBank/DDBJ databases">
        <title>WGS assembly of Ceratodon purpureus strain R40.</title>
        <authorList>
            <person name="Carey S.B."/>
            <person name="Jenkins J."/>
            <person name="Shu S."/>
            <person name="Lovell J.T."/>
            <person name="Sreedasyam A."/>
            <person name="Maumus F."/>
            <person name="Tiley G.P."/>
            <person name="Fernandez-Pozo N."/>
            <person name="Barry K."/>
            <person name="Chen C."/>
            <person name="Wang M."/>
            <person name="Lipzen A."/>
            <person name="Daum C."/>
            <person name="Saski C.A."/>
            <person name="Payton A.C."/>
            <person name="Mcbreen J.C."/>
            <person name="Conrad R.E."/>
            <person name="Kollar L.M."/>
            <person name="Olsson S."/>
            <person name="Huttunen S."/>
            <person name="Landis J.B."/>
            <person name="Wickett N.J."/>
            <person name="Johnson M.G."/>
            <person name="Rensing S.A."/>
            <person name="Grimwood J."/>
            <person name="Schmutz J."/>
            <person name="Mcdaniel S.F."/>
        </authorList>
    </citation>
    <scope>NUCLEOTIDE SEQUENCE</scope>
    <source>
        <strain evidence="4">R40</strain>
    </source>
</reference>
<dbReference type="SUPFAM" id="SSF50965">
    <property type="entry name" value="Galactose oxidase, central domain"/>
    <property type="match status" value="1"/>
</dbReference>
<evidence type="ECO:0000259" key="2">
    <source>
        <dbReference type="PROSITE" id="PS50073"/>
    </source>
</evidence>
<dbReference type="EMBL" id="CM026422">
    <property type="protein sequence ID" value="KAG0585709.1"/>
    <property type="molecule type" value="Genomic_DNA"/>
</dbReference>
<dbReference type="GO" id="GO:0005507">
    <property type="term" value="F:copper ion binding"/>
    <property type="evidence" value="ECO:0007669"/>
    <property type="project" value="InterPro"/>
</dbReference>
<dbReference type="InterPro" id="IPR006527">
    <property type="entry name" value="F-box-assoc_dom_typ1"/>
</dbReference>
<dbReference type="InterPro" id="IPR001083">
    <property type="entry name" value="Cu_fist_DNA-bd_dom"/>
</dbReference>
<dbReference type="NCBIfam" id="TIGR01640">
    <property type="entry name" value="F_box_assoc_1"/>
    <property type="match status" value="1"/>
</dbReference>
<gene>
    <name evidence="4" type="ORF">KC19_2G031700</name>
</gene>
<feature type="region of interest" description="Disordered" evidence="1">
    <location>
        <begin position="1"/>
        <end position="53"/>
    </location>
</feature>
<accession>A0A8T0IRQ7</accession>
<dbReference type="PANTHER" id="PTHR31672:SF2">
    <property type="entry name" value="F-BOX DOMAIN-CONTAINING PROTEIN"/>
    <property type="match status" value="1"/>
</dbReference>
<dbReference type="PROSITE" id="PS50181">
    <property type="entry name" value="FBOX"/>
    <property type="match status" value="1"/>
</dbReference>
<name>A0A8T0IRQ7_CERPU</name>
<protein>
    <recommendedName>
        <fullName evidence="6">F-box domain-containing protein</fullName>
    </recommendedName>
</protein>
<feature type="compositionally biased region" description="Basic and acidic residues" evidence="1">
    <location>
        <begin position="1"/>
        <end position="16"/>
    </location>
</feature>
<evidence type="ECO:0008006" key="6">
    <source>
        <dbReference type="Google" id="ProtNLM"/>
    </source>
</evidence>
<dbReference type="Proteomes" id="UP000822688">
    <property type="component" value="Chromosome 2"/>
</dbReference>
<evidence type="ECO:0000313" key="5">
    <source>
        <dbReference type="Proteomes" id="UP000822688"/>
    </source>
</evidence>
<proteinExistence type="predicted"/>
<organism evidence="4 5">
    <name type="scientific">Ceratodon purpureus</name>
    <name type="common">Fire moss</name>
    <name type="synonym">Dicranum purpureum</name>
    <dbReference type="NCBI Taxonomy" id="3225"/>
    <lineage>
        <taxon>Eukaryota</taxon>
        <taxon>Viridiplantae</taxon>
        <taxon>Streptophyta</taxon>
        <taxon>Embryophyta</taxon>
        <taxon>Bryophyta</taxon>
        <taxon>Bryophytina</taxon>
        <taxon>Bryopsida</taxon>
        <taxon>Dicranidae</taxon>
        <taxon>Pseudoditrichales</taxon>
        <taxon>Ditrichaceae</taxon>
        <taxon>Ceratodon</taxon>
    </lineage>
</organism>
<dbReference type="SUPFAM" id="SSF81383">
    <property type="entry name" value="F-box domain"/>
    <property type="match status" value="1"/>
</dbReference>
<feature type="domain" description="Copper-fist" evidence="2">
    <location>
        <begin position="136"/>
        <end position="171"/>
    </location>
</feature>
<dbReference type="PANTHER" id="PTHR31672">
    <property type="entry name" value="BNACNNG10540D PROTEIN"/>
    <property type="match status" value="1"/>
</dbReference>
<dbReference type="PROSITE" id="PS50073">
    <property type="entry name" value="COPPER_FIST_2"/>
    <property type="match status" value="1"/>
</dbReference>
<evidence type="ECO:0000256" key="1">
    <source>
        <dbReference type="SAM" id="MobiDB-lite"/>
    </source>
</evidence>